<dbReference type="EMBL" id="QSHO01000013">
    <property type="protein sequence ID" value="RHC15202.1"/>
    <property type="molecule type" value="Genomic_DNA"/>
</dbReference>
<proteinExistence type="predicted"/>
<evidence type="ECO:0000256" key="5">
    <source>
        <dbReference type="SAM" id="Phobius"/>
    </source>
</evidence>
<evidence type="ECO:0000313" key="15">
    <source>
        <dbReference type="Proteomes" id="UP000283586"/>
    </source>
</evidence>
<evidence type="ECO:0000313" key="12">
    <source>
        <dbReference type="EMBL" id="RHN08888.1"/>
    </source>
</evidence>
<evidence type="ECO:0000313" key="10">
    <source>
        <dbReference type="EMBL" id="RHC15202.1"/>
    </source>
</evidence>
<evidence type="ECO:0000313" key="14">
    <source>
        <dbReference type="Proteomes" id="UP000283513"/>
    </source>
</evidence>
<evidence type="ECO:0000313" key="11">
    <source>
        <dbReference type="EMBL" id="RHG27917.1"/>
    </source>
</evidence>
<dbReference type="Proteomes" id="UP000283513">
    <property type="component" value="Unassembled WGS sequence"/>
</dbReference>
<protein>
    <submittedName>
        <fullName evidence="6">Predicted membrane protein</fullName>
    </submittedName>
</protein>
<dbReference type="OrthoDB" id="5523261at2"/>
<dbReference type="PANTHER" id="PTHR31746">
    <property type="entry name" value="TRANSMEMBRANE PROTEIN 229 FAMILY MEMBER"/>
    <property type="match status" value="1"/>
</dbReference>
<evidence type="ECO:0000256" key="1">
    <source>
        <dbReference type="ARBA" id="ARBA00004141"/>
    </source>
</evidence>
<dbReference type="PANTHER" id="PTHR31746:SF2">
    <property type="entry name" value="TRANSMEMBRANE PROTEIN 229A"/>
    <property type="match status" value="1"/>
</dbReference>
<evidence type="ECO:0000313" key="13">
    <source>
        <dbReference type="Proteomes" id="UP000095350"/>
    </source>
</evidence>
<dbReference type="EMBL" id="CYXZ01000006">
    <property type="protein sequence ID" value="CUM88857.1"/>
    <property type="molecule type" value="Genomic_DNA"/>
</dbReference>
<dbReference type="InterPro" id="IPR010540">
    <property type="entry name" value="CmpB_TMEM229"/>
</dbReference>
<evidence type="ECO:0000313" key="16">
    <source>
        <dbReference type="Proteomes" id="UP000284051"/>
    </source>
</evidence>
<dbReference type="Proteomes" id="UP000283586">
    <property type="component" value="Unassembled WGS sequence"/>
</dbReference>
<reference evidence="7 18" key="3">
    <citation type="journal article" date="2019" name="Nat. Med.">
        <title>A library of human gut bacterial isolates paired with longitudinal multiomics data enables mechanistic microbiome research.</title>
        <authorList>
            <person name="Poyet M."/>
            <person name="Groussin M."/>
            <person name="Gibbons S.M."/>
            <person name="Avila-Pacheco J."/>
            <person name="Jiang X."/>
            <person name="Kearney S.M."/>
            <person name="Perrotta A.R."/>
            <person name="Berdy B."/>
            <person name="Zhao S."/>
            <person name="Lieberman T.D."/>
            <person name="Swanson P.K."/>
            <person name="Smith M."/>
            <person name="Roesemann S."/>
            <person name="Alexander J.E."/>
            <person name="Rich S.A."/>
            <person name="Livny J."/>
            <person name="Vlamakis H."/>
            <person name="Clish C."/>
            <person name="Bullock K."/>
            <person name="Deik A."/>
            <person name="Scott J."/>
            <person name="Pierce K.A."/>
            <person name="Xavier R.J."/>
            <person name="Alm E.J."/>
        </authorList>
    </citation>
    <scope>NUCLEOTIDE SEQUENCE [LARGE SCALE GENOMIC DNA]</scope>
    <source>
        <strain evidence="7 18">BIOML-A1</strain>
    </source>
</reference>
<dbReference type="Proteomes" id="UP000478483">
    <property type="component" value="Unassembled WGS sequence"/>
</dbReference>
<keyword evidence="3 5" id="KW-1133">Transmembrane helix</keyword>
<comment type="subcellular location">
    <subcellularLocation>
        <location evidence="1">Membrane</location>
        <topology evidence="1">Multi-pass membrane protein</topology>
    </subcellularLocation>
</comment>
<feature type="transmembrane region" description="Helical" evidence="5">
    <location>
        <begin position="39"/>
        <end position="58"/>
    </location>
</feature>
<dbReference type="PaxDb" id="166486-ERS852572_00941"/>
<evidence type="ECO:0000313" key="17">
    <source>
        <dbReference type="Proteomes" id="UP000284465"/>
    </source>
</evidence>
<dbReference type="AlphaFoldDB" id="A0A173SGA3"/>
<dbReference type="Proteomes" id="UP000284051">
    <property type="component" value="Unassembled WGS sequence"/>
</dbReference>
<sequence>MITKNFFVCGLTGWCMEILFTSTGSFLKQDKRLIGRTSVWMFPIYGTAAVIAPLYHSIKNLPALLRGCIYSVGIFSFEYISGTFLKRHGMCPWDYSHAKTNIDGVIRLDYAPLWMAAGLLFERILIRCNTSESP</sequence>
<evidence type="ECO:0000313" key="18">
    <source>
        <dbReference type="Proteomes" id="UP000478483"/>
    </source>
</evidence>
<evidence type="ECO:0000256" key="4">
    <source>
        <dbReference type="ARBA" id="ARBA00023136"/>
    </source>
</evidence>
<accession>A0A173SGA3</accession>
<dbReference type="EMBL" id="QRID01000009">
    <property type="protein sequence ID" value="RHG27917.1"/>
    <property type="molecule type" value="Genomic_DNA"/>
</dbReference>
<reference evidence="14 15" key="2">
    <citation type="submission" date="2018-08" db="EMBL/GenBank/DDBJ databases">
        <title>A genome reference for cultivated species of the human gut microbiota.</title>
        <authorList>
            <person name="Zou Y."/>
            <person name="Xue W."/>
            <person name="Luo G."/>
        </authorList>
    </citation>
    <scope>NUCLEOTIDE SEQUENCE [LARGE SCALE GENOMIC DNA]</scope>
    <source>
        <strain evidence="12 15">AF31-21AC</strain>
        <strain evidence="11 16">AM22-21LB</strain>
        <strain evidence="10 14">AM37-1AC</strain>
        <strain evidence="9 17">AM43-11</strain>
    </source>
</reference>
<dbReference type="EMBL" id="QSFP01000021">
    <property type="protein sequence ID" value="RHA65249.1"/>
    <property type="molecule type" value="Genomic_DNA"/>
</dbReference>
<dbReference type="Pfam" id="PF06541">
    <property type="entry name" value="ABC_trans_CmpB"/>
    <property type="match status" value="1"/>
</dbReference>
<organism evidence="6 13">
    <name type="scientific">Roseburia intestinalis</name>
    <dbReference type="NCBI Taxonomy" id="166486"/>
    <lineage>
        <taxon>Bacteria</taxon>
        <taxon>Bacillati</taxon>
        <taxon>Bacillota</taxon>
        <taxon>Clostridia</taxon>
        <taxon>Lachnospirales</taxon>
        <taxon>Lachnospiraceae</taxon>
        <taxon>Roseburia</taxon>
    </lineage>
</organism>
<dbReference type="EMBL" id="WNAJ01000027">
    <property type="protein sequence ID" value="MTR86717.1"/>
    <property type="molecule type" value="Genomic_DNA"/>
</dbReference>
<evidence type="ECO:0000256" key="3">
    <source>
        <dbReference type="ARBA" id="ARBA00022989"/>
    </source>
</evidence>
<name>A0A173SGA3_9FIRM</name>
<dbReference type="STRING" id="166486.ERS852572_00941"/>
<dbReference type="RefSeq" id="WP_006859158.1">
    <property type="nucleotide sequence ID" value="NZ_CABIYH010000006.1"/>
</dbReference>
<keyword evidence="4 5" id="KW-0472">Membrane</keyword>
<reference evidence="8 19" key="4">
    <citation type="submission" date="2019-10" db="EMBL/GenBank/DDBJ databases">
        <title>Roseburia spp. ameliorate alcoholic fatty liver via restoration of gut barrier function.</title>
        <authorList>
            <person name="Seo B."/>
            <person name="Ko G."/>
        </authorList>
    </citation>
    <scope>NUCLEOTIDE SEQUENCE [LARGE SCALE GENOMIC DNA]</scope>
    <source>
        <strain evidence="8 19">SNUG30017</strain>
    </source>
</reference>
<dbReference type="Proteomes" id="UP000479531">
    <property type="component" value="Unassembled WGS sequence"/>
</dbReference>
<evidence type="ECO:0000313" key="9">
    <source>
        <dbReference type="EMBL" id="RHA65249.1"/>
    </source>
</evidence>
<dbReference type="EMBL" id="WGGT01000014">
    <property type="protein sequence ID" value="MVQ46366.1"/>
    <property type="molecule type" value="Genomic_DNA"/>
</dbReference>
<dbReference type="GO" id="GO:0016020">
    <property type="term" value="C:membrane"/>
    <property type="evidence" value="ECO:0007669"/>
    <property type="project" value="UniProtKB-SubCell"/>
</dbReference>
<evidence type="ECO:0000313" key="8">
    <source>
        <dbReference type="EMBL" id="MVQ46366.1"/>
    </source>
</evidence>
<dbReference type="Proteomes" id="UP000284465">
    <property type="component" value="Unassembled WGS sequence"/>
</dbReference>
<dbReference type="Proteomes" id="UP000095350">
    <property type="component" value="Unassembled WGS sequence"/>
</dbReference>
<feature type="transmembrane region" description="Helical" evidence="5">
    <location>
        <begin position="64"/>
        <end position="85"/>
    </location>
</feature>
<reference evidence="6 13" key="1">
    <citation type="submission" date="2015-09" db="EMBL/GenBank/DDBJ databases">
        <authorList>
            <consortium name="Pathogen Informatics"/>
        </authorList>
    </citation>
    <scope>NUCLEOTIDE SEQUENCE [LARGE SCALE GENOMIC DNA]</scope>
    <source>
        <strain evidence="6 13">2789STDY5834960</strain>
    </source>
</reference>
<evidence type="ECO:0000313" key="19">
    <source>
        <dbReference type="Proteomes" id="UP000479531"/>
    </source>
</evidence>
<gene>
    <name evidence="11" type="ORF">DW264_10560</name>
    <name evidence="10" type="ORF">DW856_14255</name>
    <name evidence="9" type="ORF">DW927_15320</name>
    <name evidence="12" type="ORF">DWZ31_08290</name>
    <name evidence="6" type="ORF">ERS852572_00941</name>
    <name evidence="8" type="ORF">GCK47_11795</name>
    <name evidence="7" type="ORF">GMD50_17085</name>
</gene>
<evidence type="ECO:0000256" key="2">
    <source>
        <dbReference type="ARBA" id="ARBA00022692"/>
    </source>
</evidence>
<dbReference type="GeneID" id="61432674"/>
<dbReference type="EMBL" id="QRQN01000008">
    <property type="protein sequence ID" value="RHN08888.1"/>
    <property type="molecule type" value="Genomic_DNA"/>
</dbReference>
<keyword evidence="2 5" id="KW-0812">Transmembrane</keyword>
<evidence type="ECO:0000313" key="6">
    <source>
        <dbReference type="EMBL" id="CUM88857.1"/>
    </source>
</evidence>
<evidence type="ECO:0000313" key="7">
    <source>
        <dbReference type="EMBL" id="MTR86717.1"/>
    </source>
</evidence>
<feature type="transmembrane region" description="Helical" evidence="5">
    <location>
        <begin position="6"/>
        <end position="27"/>
    </location>
</feature>